<dbReference type="GO" id="GO:0005737">
    <property type="term" value="C:cytoplasm"/>
    <property type="evidence" value="ECO:0007669"/>
    <property type="project" value="UniProtKB-SubCell"/>
</dbReference>
<dbReference type="GO" id="GO:0006364">
    <property type="term" value="P:rRNA processing"/>
    <property type="evidence" value="ECO:0007669"/>
    <property type="project" value="UniProtKB-UniRule"/>
</dbReference>
<dbReference type="PANTHER" id="PTHR33692:SF1">
    <property type="entry name" value="RIBOSOME MATURATION FACTOR RIMM"/>
    <property type="match status" value="1"/>
</dbReference>
<evidence type="ECO:0000259" key="7">
    <source>
        <dbReference type="Pfam" id="PF24986"/>
    </source>
</evidence>
<sequence length="169" mass="19124">MIRREEVYKIGKLGKAHGVKGEISFLFDDDVFDRVDADYLILDIDSILVPFFIEEYRFKSDSNALIKFEGMDTQEQVRELTGCDVYFPRELADEDSDSLSWSALVGYELIEANTGNAIGKIASIDDATINILFELEDGRLIPASEELITNVDTKKHQIEIELPEGILEL</sequence>
<dbReference type="SUPFAM" id="SSF50346">
    <property type="entry name" value="PRC-barrel domain"/>
    <property type="match status" value="1"/>
</dbReference>
<accession>A0A1H5XDB1</accession>
<dbReference type="InterPro" id="IPR002676">
    <property type="entry name" value="RimM_N"/>
</dbReference>
<dbReference type="InterPro" id="IPR011961">
    <property type="entry name" value="RimM"/>
</dbReference>
<feature type="domain" description="Ribosome maturation factor RimM PRC barrel" evidence="7">
    <location>
        <begin position="101"/>
        <end position="166"/>
    </location>
</feature>
<dbReference type="PANTHER" id="PTHR33692">
    <property type="entry name" value="RIBOSOME MATURATION FACTOR RIMM"/>
    <property type="match status" value="1"/>
</dbReference>
<dbReference type="HAMAP" id="MF_00014">
    <property type="entry name" value="Ribosome_mat_RimM"/>
    <property type="match status" value="1"/>
</dbReference>
<dbReference type="Gene3D" id="2.30.30.240">
    <property type="entry name" value="PRC-barrel domain"/>
    <property type="match status" value="1"/>
</dbReference>
<comment type="domain">
    <text evidence="5">The PRC barrel domain binds ribosomal protein uS19.</text>
</comment>
<evidence type="ECO:0000313" key="9">
    <source>
        <dbReference type="Proteomes" id="UP000236735"/>
    </source>
</evidence>
<evidence type="ECO:0000256" key="4">
    <source>
        <dbReference type="ARBA" id="ARBA00023186"/>
    </source>
</evidence>
<keyword evidence="3 5" id="KW-0698">rRNA processing</keyword>
<dbReference type="InterPro" id="IPR009000">
    <property type="entry name" value="Transl_B-barrel_sf"/>
</dbReference>
<evidence type="ECO:0000259" key="6">
    <source>
        <dbReference type="Pfam" id="PF01782"/>
    </source>
</evidence>
<evidence type="ECO:0000256" key="2">
    <source>
        <dbReference type="ARBA" id="ARBA00022517"/>
    </source>
</evidence>
<dbReference type="GO" id="GO:0042274">
    <property type="term" value="P:ribosomal small subunit biogenesis"/>
    <property type="evidence" value="ECO:0007669"/>
    <property type="project" value="UniProtKB-UniRule"/>
</dbReference>
<dbReference type="InterPro" id="IPR011033">
    <property type="entry name" value="PRC_barrel-like_sf"/>
</dbReference>
<dbReference type="RefSeq" id="WP_036913774.1">
    <property type="nucleotide sequence ID" value="NZ_FNUV01000009.1"/>
</dbReference>
<name>A0A1H5XDB1_XYLRU</name>
<feature type="domain" description="RimM N-terminal" evidence="6">
    <location>
        <begin position="10"/>
        <end position="90"/>
    </location>
</feature>
<dbReference type="GO" id="GO:0005840">
    <property type="term" value="C:ribosome"/>
    <property type="evidence" value="ECO:0007669"/>
    <property type="project" value="InterPro"/>
</dbReference>
<protein>
    <recommendedName>
        <fullName evidence="5">Ribosome maturation factor RimM</fullName>
    </recommendedName>
</protein>
<dbReference type="Pfam" id="PF01782">
    <property type="entry name" value="RimM"/>
    <property type="match status" value="1"/>
</dbReference>
<reference evidence="8 9" key="1">
    <citation type="submission" date="2016-10" db="EMBL/GenBank/DDBJ databases">
        <authorList>
            <person name="de Groot N.N."/>
        </authorList>
    </citation>
    <scope>NUCLEOTIDE SEQUENCE [LARGE SCALE GENOMIC DNA]</scope>
    <source>
        <strain evidence="8 9">AR32</strain>
    </source>
</reference>
<evidence type="ECO:0000313" key="8">
    <source>
        <dbReference type="EMBL" id="SEG09445.1"/>
    </source>
</evidence>
<dbReference type="AlphaFoldDB" id="A0A1H5XDB1"/>
<proteinExistence type="inferred from homology"/>
<dbReference type="NCBIfam" id="TIGR02273">
    <property type="entry name" value="16S_RimM"/>
    <property type="match status" value="1"/>
</dbReference>
<keyword evidence="2 5" id="KW-0690">Ribosome biogenesis</keyword>
<organism evidence="8 9">
    <name type="scientific">Xylanibacter ruminicola</name>
    <name type="common">Prevotella ruminicola</name>
    <dbReference type="NCBI Taxonomy" id="839"/>
    <lineage>
        <taxon>Bacteria</taxon>
        <taxon>Pseudomonadati</taxon>
        <taxon>Bacteroidota</taxon>
        <taxon>Bacteroidia</taxon>
        <taxon>Bacteroidales</taxon>
        <taxon>Prevotellaceae</taxon>
        <taxon>Xylanibacter</taxon>
    </lineage>
</organism>
<dbReference type="InterPro" id="IPR036976">
    <property type="entry name" value="RimM_N_sf"/>
</dbReference>
<dbReference type="Pfam" id="PF24986">
    <property type="entry name" value="PRC_RimM"/>
    <property type="match status" value="1"/>
</dbReference>
<dbReference type="Proteomes" id="UP000236735">
    <property type="component" value="Unassembled WGS sequence"/>
</dbReference>
<dbReference type="InterPro" id="IPR056792">
    <property type="entry name" value="PRC_RimM"/>
</dbReference>
<comment type="subcellular location">
    <subcellularLocation>
        <location evidence="5">Cytoplasm</location>
    </subcellularLocation>
</comment>
<dbReference type="Gene3D" id="2.40.30.60">
    <property type="entry name" value="RimM"/>
    <property type="match status" value="1"/>
</dbReference>
<keyword evidence="1 5" id="KW-0963">Cytoplasm</keyword>
<dbReference type="EMBL" id="FNUV01000009">
    <property type="protein sequence ID" value="SEG09445.1"/>
    <property type="molecule type" value="Genomic_DNA"/>
</dbReference>
<comment type="function">
    <text evidence="5">An accessory protein needed during the final step in the assembly of 30S ribosomal subunit, possibly for assembly of the head region. Essential for efficient processing of 16S rRNA. May be needed both before and after RbfA during the maturation of 16S rRNA. It has affinity for free ribosomal 30S subunits but not for 70S ribosomes.</text>
</comment>
<gene>
    <name evidence="5" type="primary">rimM</name>
    <name evidence="8" type="ORF">SAMN05216354_2732</name>
</gene>
<dbReference type="GO" id="GO:0043022">
    <property type="term" value="F:ribosome binding"/>
    <property type="evidence" value="ECO:0007669"/>
    <property type="project" value="InterPro"/>
</dbReference>
<evidence type="ECO:0000256" key="3">
    <source>
        <dbReference type="ARBA" id="ARBA00022552"/>
    </source>
</evidence>
<evidence type="ECO:0000256" key="5">
    <source>
        <dbReference type="HAMAP-Rule" id="MF_00014"/>
    </source>
</evidence>
<evidence type="ECO:0000256" key="1">
    <source>
        <dbReference type="ARBA" id="ARBA00022490"/>
    </source>
</evidence>
<dbReference type="SUPFAM" id="SSF50447">
    <property type="entry name" value="Translation proteins"/>
    <property type="match status" value="1"/>
</dbReference>
<comment type="subunit">
    <text evidence="5">Binds ribosomal protein uS19.</text>
</comment>
<keyword evidence="4 5" id="KW-0143">Chaperone</keyword>
<comment type="similarity">
    <text evidence="5">Belongs to the RimM family.</text>
</comment>